<protein>
    <submittedName>
        <fullName evidence="1">DUF4259 domain-containing protein</fullName>
    </submittedName>
</protein>
<name>A0ABX7AL47_9BACI</name>
<keyword evidence="2" id="KW-1185">Reference proteome</keyword>
<evidence type="ECO:0000313" key="1">
    <source>
        <dbReference type="EMBL" id="QQP10575.1"/>
    </source>
</evidence>
<evidence type="ECO:0000313" key="2">
    <source>
        <dbReference type="Proteomes" id="UP000596049"/>
    </source>
</evidence>
<sequence>MGAWGYKPLESDEGLDVVDFLEDYIQNNLESNHIELSEVINTMKREGFFGKSFDEIDFVFDISAMALAELYVMYLDTGKLYDAEDEFEKIHSINADEESLKFILKYLADIRDEVPDADGIREIVELWRESECWIEWKSNLEWLFNRVEKEINHSLKCHWYRVPSIFMYKANFLS</sequence>
<dbReference type="InterPro" id="IPR025355">
    <property type="entry name" value="DUF4259"/>
</dbReference>
<gene>
    <name evidence="1" type="ORF">FJQ98_14975</name>
</gene>
<dbReference type="RefSeq" id="WP_075807369.1">
    <property type="nucleotide sequence ID" value="NZ_CP067341.1"/>
</dbReference>
<reference evidence="1 2" key="1">
    <citation type="submission" date="2020-01" db="EMBL/GenBank/DDBJ databases">
        <authorList>
            <person name="Liu G."/>
            <person name="Liu B."/>
        </authorList>
    </citation>
    <scope>NUCLEOTIDE SEQUENCE [LARGE SCALE GENOMIC DNA]</scope>
    <source>
        <strain evidence="1 2">FJAT-51161</strain>
    </source>
</reference>
<organism evidence="1 2">
    <name type="scientific">Lysinibacillus agricola</name>
    <dbReference type="NCBI Taxonomy" id="2590012"/>
    <lineage>
        <taxon>Bacteria</taxon>
        <taxon>Bacillati</taxon>
        <taxon>Bacillota</taxon>
        <taxon>Bacilli</taxon>
        <taxon>Bacillales</taxon>
        <taxon>Bacillaceae</taxon>
        <taxon>Lysinibacillus</taxon>
    </lineage>
</organism>
<accession>A0ABX7AL47</accession>
<dbReference type="EMBL" id="CP067341">
    <property type="protein sequence ID" value="QQP10575.1"/>
    <property type="molecule type" value="Genomic_DNA"/>
</dbReference>
<dbReference type="Proteomes" id="UP000596049">
    <property type="component" value="Chromosome"/>
</dbReference>
<dbReference type="Pfam" id="PF14078">
    <property type="entry name" value="DUF4259"/>
    <property type="match status" value="1"/>
</dbReference>
<proteinExistence type="predicted"/>